<keyword evidence="10 11" id="KW-0687">Ribonucleoprotein</keyword>
<dbReference type="InterPro" id="IPR012677">
    <property type="entry name" value="Nucleotide-bd_a/b_plait_sf"/>
</dbReference>
<dbReference type="GO" id="GO:0003735">
    <property type="term" value="F:structural constituent of ribosome"/>
    <property type="evidence" value="ECO:0007669"/>
    <property type="project" value="InterPro"/>
</dbReference>
<protein>
    <recommendedName>
        <fullName evidence="11">Large ribosomal subunit protein uL23c</fullName>
    </recommendedName>
</protein>
<dbReference type="InterPro" id="IPR013025">
    <property type="entry name" value="Ribosomal_uL23-like"/>
</dbReference>
<dbReference type="EMBL" id="KF753638">
    <property type="protein sequence ID" value="AHF72138.1"/>
    <property type="molecule type" value="Genomic_DNA"/>
</dbReference>
<dbReference type="PROSITE" id="PS00050">
    <property type="entry name" value="RIBOSOMAL_L23"/>
    <property type="match status" value="1"/>
</dbReference>
<evidence type="ECO:0000256" key="2">
    <source>
        <dbReference type="ARBA" id="ARBA00004229"/>
    </source>
</evidence>
<dbReference type="Gene3D" id="3.30.70.330">
    <property type="match status" value="1"/>
</dbReference>
<dbReference type="EMBL" id="KF753638">
    <property type="protein sequence ID" value="AHF72137.1"/>
    <property type="molecule type" value="Genomic_DNA"/>
</dbReference>
<dbReference type="InterPro" id="IPR012678">
    <property type="entry name" value="Ribosomal_uL23/eL15/eS24_sf"/>
</dbReference>
<dbReference type="GO" id="GO:1990904">
    <property type="term" value="C:ribonucleoprotein complex"/>
    <property type="evidence" value="ECO:0007669"/>
    <property type="project" value="UniProtKB-KW"/>
</dbReference>
<geneLocation type="chloroplast" evidence="13"/>
<evidence type="ECO:0000256" key="6">
    <source>
        <dbReference type="ARBA" id="ARBA00022640"/>
    </source>
</evidence>
<dbReference type="HAMAP" id="MF_01369_B">
    <property type="entry name" value="Ribosomal_uL23_B"/>
    <property type="match status" value="1"/>
</dbReference>
<evidence type="ECO:0000256" key="7">
    <source>
        <dbReference type="ARBA" id="ARBA00022730"/>
    </source>
</evidence>
<comment type="subcellular location">
    <subcellularLocation>
        <location evidence="2 11">Plastid</location>
        <location evidence="2 11">Chloroplast</location>
    </subcellularLocation>
</comment>
<keyword evidence="6 13" id="KW-0934">Plastid</keyword>
<keyword evidence="7 11" id="KW-0699">rRNA-binding</keyword>
<organism evidence="13">
    <name type="scientific">Magnolia yunnanensis</name>
    <dbReference type="NCBI Taxonomy" id="114512"/>
    <lineage>
        <taxon>Eukaryota</taxon>
        <taxon>Viridiplantae</taxon>
        <taxon>Streptophyta</taxon>
        <taxon>Embryophyta</taxon>
        <taxon>Tracheophyta</taxon>
        <taxon>Spermatophyta</taxon>
        <taxon>Magnoliopsida</taxon>
        <taxon>Magnoliidae</taxon>
        <taxon>Magnoliales</taxon>
        <taxon>Magnoliaceae</taxon>
        <taxon>Magnolia</taxon>
    </lineage>
</organism>
<dbReference type="GO" id="GO:0009507">
    <property type="term" value="C:chloroplast"/>
    <property type="evidence" value="ECO:0007669"/>
    <property type="project" value="UniProtKB-SubCell"/>
</dbReference>
<dbReference type="InterPro" id="IPR001014">
    <property type="entry name" value="Ribosomal_uL23_CS"/>
</dbReference>
<gene>
    <name evidence="11 13" type="primary">rpl23</name>
</gene>
<evidence type="ECO:0000256" key="5">
    <source>
        <dbReference type="ARBA" id="ARBA00022528"/>
    </source>
</evidence>
<evidence type="ECO:0000256" key="10">
    <source>
        <dbReference type="ARBA" id="ARBA00023274"/>
    </source>
</evidence>
<comment type="subunit">
    <text evidence="4 11">Part of the 50S ribosomal subunit.</text>
</comment>
<evidence type="ECO:0000313" key="13">
    <source>
        <dbReference type="EMBL" id="AHF72138.1"/>
    </source>
</evidence>
<dbReference type="FunFam" id="3.30.70.330:FF:000002">
    <property type="entry name" value="50S ribosomal protein L23, chloroplastic"/>
    <property type="match status" value="1"/>
</dbReference>
<dbReference type="GO" id="GO:0005840">
    <property type="term" value="C:ribosome"/>
    <property type="evidence" value="ECO:0007669"/>
    <property type="project" value="UniProtKB-KW"/>
</dbReference>
<evidence type="ECO:0000256" key="12">
    <source>
        <dbReference type="RuleBase" id="RU003934"/>
    </source>
</evidence>
<dbReference type="GeneID" id="19908281"/>
<dbReference type="RefSeq" id="YP_009048330.1">
    <property type="nucleotide sequence ID" value="NC_024545.1"/>
</dbReference>
<dbReference type="GO" id="GO:0006412">
    <property type="term" value="P:translation"/>
    <property type="evidence" value="ECO:0007669"/>
    <property type="project" value="UniProtKB-UniRule"/>
</dbReference>
<evidence type="ECO:0000256" key="1">
    <source>
        <dbReference type="ARBA" id="ARBA00002500"/>
    </source>
</evidence>
<dbReference type="Pfam" id="PF00276">
    <property type="entry name" value="Ribosomal_L23"/>
    <property type="match status" value="1"/>
</dbReference>
<keyword evidence="8 11" id="KW-0694">RNA-binding</keyword>
<dbReference type="AlphaFoldDB" id="A0A067YRG1"/>
<evidence type="ECO:0000256" key="4">
    <source>
        <dbReference type="ARBA" id="ARBA00011838"/>
    </source>
</evidence>
<dbReference type="GeneID" id="19908368"/>
<evidence type="ECO:0000256" key="8">
    <source>
        <dbReference type="ARBA" id="ARBA00022884"/>
    </source>
</evidence>
<reference evidence="13" key="1">
    <citation type="submission" date="2013-10" db="EMBL/GenBank/DDBJ databases">
        <authorList>
            <person name="Yang J.-B."/>
            <person name="Li D.-Z."/>
            <person name="Li H.-T."/>
        </authorList>
    </citation>
    <scope>NUCLEOTIDE SEQUENCE</scope>
</reference>
<reference evidence="13" key="2">
    <citation type="journal article" date="2014" name="Mol. Ecol. Resour.">
        <title>Highly effective sequencing whole chloroplast genomes of angiosperms by nine novel universal primer pairs.</title>
        <authorList>
            <person name="Yang J.B."/>
            <person name="Li D.Z."/>
            <person name="Li H.T."/>
        </authorList>
    </citation>
    <scope>NUCLEOTIDE SEQUENCE</scope>
</reference>
<dbReference type="PANTHER" id="PTHR11620">
    <property type="entry name" value="60S RIBOSOMAL PROTEIN L23A"/>
    <property type="match status" value="1"/>
</dbReference>
<keyword evidence="5 13" id="KW-0150">Chloroplast</keyword>
<evidence type="ECO:0000256" key="11">
    <source>
        <dbReference type="HAMAP-Rule" id="MF_01369"/>
    </source>
</evidence>
<comment type="similarity">
    <text evidence="3 11 12">Belongs to the universal ribosomal protein uL23 family.</text>
</comment>
<accession>A0A067YRG1</accession>
<dbReference type="SUPFAM" id="SSF54189">
    <property type="entry name" value="Ribosomal proteins S24e, L23 and L15e"/>
    <property type="match status" value="1"/>
</dbReference>
<dbReference type="GO" id="GO:0019843">
    <property type="term" value="F:rRNA binding"/>
    <property type="evidence" value="ECO:0007669"/>
    <property type="project" value="UniProtKB-UniRule"/>
</dbReference>
<evidence type="ECO:0000256" key="3">
    <source>
        <dbReference type="ARBA" id="ARBA00006700"/>
    </source>
</evidence>
<evidence type="ECO:0000256" key="9">
    <source>
        <dbReference type="ARBA" id="ARBA00022980"/>
    </source>
</evidence>
<proteinExistence type="inferred from homology"/>
<name>A0A067YRG1_9MAGN</name>
<sequence>MDGIKYEVFTEKSIRLLENNQYTSNVESGSTRTEIKHWVELFFGVKVIAMNSHRLPGKGIRMGPIMGHTMHYRRMIITLQPGYSILTLIQKKRT</sequence>
<keyword evidence="9 11" id="KW-0689">Ribosomal protein</keyword>
<dbReference type="RefSeq" id="YP_009048355.1">
    <property type="nucleotide sequence ID" value="NC_024545.1"/>
</dbReference>
<comment type="function">
    <text evidence="1 11">Binds to 23S rRNA.</text>
</comment>